<feature type="compositionally biased region" description="Basic and acidic residues" evidence="1">
    <location>
        <begin position="31"/>
        <end position="47"/>
    </location>
</feature>
<dbReference type="RefSeq" id="XP_033165366.1">
    <property type="nucleotide sequence ID" value="XM_033309475.1"/>
</dbReference>
<dbReference type="Proteomes" id="UP000515162">
    <property type="component" value="Chromosome 3R"/>
</dbReference>
<feature type="region of interest" description="Disordered" evidence="1">
    <location>
        <begin position="76"/>
        <end position="104"/>
    </location>
</feature>
<protein>
    <submittedName>
        <fullName evidence="4">Uncharacterized protein LOC117144358</fullName>
    </submittedName>
</protein>
<dbReference type="GeneID" id="117144358"/>
<feature type="region of interest" description="Disordered" evidence="1">
    <location>
        <begin position="25"/>
        <end position="49"/>
    </location>
</feature>
<proteinExistence type="predicted"/>
<gene>
    <name evidence="4" type="primary">LOC117144358</name>
</gene>
<evidence type="ECO:0000313" key="3">
    <source>
        <dbReference type="Proteomes" id="UP000515162"/>
    </source>
</evidence>
<evidence type="ECO:0000256" key="2">
    <source>
        <dbReference type="SAM" id="SignalP"/>
    </source>
</evidence>
<feature type="chain" id="PRO_5027833531" evidence="2">
    <location>
        <begin position="24"/>
        <end position="128"/>
    </location>
</feature>
<reference evidence="4" key="1">
    <citation type="submission" date="2025-08" db="UniProtKB">
        <authorList>
            <consortium name="RefSeq"/>
        </authorList>
    </citation>
    <scope>IDENTIFICATION</scope>
    <source>
        <strain evidence="4">Mau12</strain>
        <tissue evidence="4">Whole Body</tissue>
    </source>
</reference>
<feature type="signal peptide" evidence="2">
    <location>
        <begin position="1"/>
        <end position="23"/>
    </location>
</feature>
<keyword evidence="2" id="KW-0732">Signal</keyword>
<name>A0A6P8KPR8_DROMA</name>
<evidence type="ECO:0000256" key="1">
    <source>
        <dbReference type="SAM" id="MobiDB-lite"/>
    </source>
</evidence>
<organism evidence="3 4">
    <name type="scientific">Drosophila mauritiana</name>
    <name type="common">Fruit fly</name>
    <dbReference type="NCBI Taxonomy" id="7226"/>
    <lineage>
        <taxon>Eukaryota</taxon>
        <taxon>Metazoa</taxon>
        <taxon>Ecdysozoa</taxon>
        <taxon>Arthropoda</taxon>
        <taxon>Hexapoda</taxon>
        <taxon>Insecta</taxon>
        <taxon>Pterygota</taxon>
        <taxon>Neoptera</taxon>
        <taxon>Endopterygota</taxon>
        <taxon>Diptera</taxon>
        <taxon>Brachycera</taxon>
        <taxon>Muscomorpha</taxon>
        <taxon>Ephydroidea</taxon>
        <taxon>Drosophilidae</taxon>
        <taxon>Drosophila</taxon>
        <taxon>Sophophora</taxon>
    </lineage>
</organism>
<keyword evidence="3" id="KW-1185">Reference proteome</keyword>
<dbReference type="AlphaFoldDB" id="A0A6P8KPR8"/>
<accession>A0A6P8KPR8</accession>
<sequence length="128" mass="14631">MGRLLFVLLIFSSILLIQFQANAEDNPTKNGLDRNRKEGAHKADAPDVSRFQRSCSTEECREKEFNDMLDSILISETTTEAEPVEAPPRQVPQRPKRPYMVRPSSNGHFLHDVVTWVERTKRAIFGFG</sequence>
<evidence type="ECO:0000313" key="4">
    <source>
        <dbReference type="RefSeq" id="XP_033165366.1"/>
    </source>
</evidence>